<keyword evidence="2" id="KW-1185">Reference proteome</keyword>
<comment type="caution">
    <text evidence="1">The sequence shown here is derived from an EMBL/GenBank/DDBJ whole genome shotgun (WGS) entry which is preliminary data.</text>
</comment>
<organism evidence="1 2">
    <name type="scientific">Catharanthus roseus</name>
    <name type="common">Madagascar periwinkle</name>
    <name type="synonym">Vinca rosea</name>
    <dbReference type="NCBI Taxonomy" id="4058"/>
    <lineage>
        <taxon>Eukaryota</taxon>
        <taxon>Viridiplantae</taxon>
        <taxon>Streptophyta</taxon>
        <taxon>Embryophyta</taxon>
        <taxon>Tracheophyta</taxon>
        <taxon>Spermatophyta</taxon>
        <taxon>Magnoliopsida</taxon>
        <taxon>eudicotyledons</taxon>
        <taxon>Gunneridae</taxon>
        <taxon>Pentapetalae</taxon>
        <taxon>asterids</taxon>
        <taxon>lamiids</taxon>
        <taxon>Gentianales</taxon>
        <taxon>Apocynaceae</taxon>
        <taxon>Rauvolfioideae</taxon>
        <taxon>Vinceae</taxon>
        <taxon>Catharanthinae</taxon>
        <taxon>Catharanthus</taxon>
    </lineage>
</organism>
<name>A0ACC0BFN3_CATRO</name>
<gene>
    <name evidence="1" type="ORF">M9H77_11840</name>
</gene>
<protein>
    <submittedName>
        <fullName evidence="1">Uncharacterized protein</fullName>
    </submittedName>
</protein>
<sequence>MTHKTNEDLQTIISIVKRVRLILDRERLATILWIPDTGNSITIDSNRKTIDKDMDWNFDTACSRFEIWPRAMDLEDNNEADESYNPSDDEEDEADAENPIPMDAFQTEMRIAFEQLWINQEIQGMQLMEIVESTRHYIDELAHQRASIDRQEVLLARLCQRGILDQGNSGGGDTDFDPQYVVFLSFL</sequence>
<dbReference type="EMBL" id="CM044703">
    <property type="protein sequence ID" value="KAI5671476.1"/>
    <property type="molecule type" value="Genomic_DNA"/>
</dbReference>
<evidence type="ECO:0000313" key="2">
    <source>
        <dbReference type="Proteomes" id="UP001060085"/>
    </source>
</evidence>
<accession>A0ACC0BFN3</accession>
<proteinExistence type="predicted"/>
<dbReference type="Proteomes" id="UP001060085">
    <property type="component" value="Linkage Group LG03"/>
</dbReference>
<evidence type="ECO:0000313" key="1">
    <source>
        <dbReference type="EMBL" id="KAI5671476.1"/>
    </source>
</evidence>
<reference evidence="2" key="1">
    <citation type="journal article" date="2023" name="Nat. Plants">
        <title>Single-cell RNA sequencing provides a high-resolution roadmap for understanding the multicellular compartmentation of specialized metabolism.</title>
        <authorList>
            <person name="Sun S."/>
            <person name="Shen X."/>
            <person name="Li Y."/>
            <person name="Li Y."/>
            <person name="Wang S."/>
            <person name="Li R."/>
            <person name="Zhang H."/>
            <person name="Shen G."/>
            <person name="Guo B."/>
            <person name="Wei J."/>
            <person name="Xu J."/>
            <person name="St-Pierre B."/>
            <person name="Chen S."/>
            <person name="Sun C."/>
        </authorList>
    </citation>
    <scope>NUCLEOTIDE SEQUENCE [LARGE SCALE GENOMIC DNA]</scope>
</reference>